<dbReference type="GeneID" id="25737267"/>
<evidence type="ECO:0000256" key="1">
    <source>
        <dbReference type="ARBA" id="ARBA00023187"/>
    </source>
</evidence>
<feature type="compositionally biased region" description="Basic residues" evidence="3">
    <location>
        <begin position="113"/>
        <end position="126"/>
    </location>
</feature>
<dbReference type="RefSeq" id="XP_013902593.1">
    <property type="nucleotide sequence ID" value="XM_014047139.1"/>
</dbReference>
<feature type="region of interest" description="Disordered" evidence="3">
    <location>
        <begin position="58"/>
        <end position="150"/>
    </location>
</feature>
<dbReference type="STRING" id="145388.A0A0D2L9X2"/>
<dbReference type="GO" id="GO:0008380">
    <property type="term" value="P:RNA splicing"/>
    <property type="evidence" value="ECO:0007669"/>
    <property type="project" value="UniProtKB-KW"/>
</dbReference>
<dbReference type="AlphaFoldDB" id="A0A0D2L9X2"/>
<organism evidence="5 6">
    <name type="scientific">Monoraphidium neglectum</name>
    <dbReference type="NCBI Taxonomy" id="145388"/>
    <lineage>
        <taxon>Eukaryota</taxon>
        <taxon>Viridiplantae</taxon>
        <taxon>Chlorophyta</taxon>
        <taxon>core chlorophytes</taxon>
        <taxon>Chlorophyceae</taxon>
        <taxon>CS clade</taxon>
        <taxon>Sphaeropleales</taxon>
        <taxon>Selenastraceae</taxon>
        <taxon>Monoraphidium</taxon>
    </lineage>
</organism>
<dbReference type="InterPro" id="IPR012677">
    <property type="entry name" value="Nucleotide-bd_a/b_plait_sf"/>
</dbReference>
<dbReference type="SUPFAM" id="SSF54928">
    <property type="entry name" value="RNA-binding domain, RBD"/>
    <property type="match status" value="1"/>
</dbReference>
<gene>
    <name evidence="5" type="ORF">MNEG_4389</name>
</gene>
<dbReference type="EMBL" id="KK100825">
    <property type="protein sequence ID" value="KIZ03574.1"/>
    <property type="molecule type" value="Genomic_DNA"/>
</dbReference>
<feature type="compositionally biased region" description="Basic and acidic residues" evidence="3">
    <location>
        <begin position="128"/>
        <end position="150"/>
    </location>
</feature>
<dbReference type="OrthoDB" id="5970at2759"/>
<dbReference type="GO" id="GO:0003723">
    <property type="term" value="F:RNA binding"/>
    <property type="evidence" value="ECO:0007669"/>
    <property type="project" value="UniProtKB-UniRule"/>
</dbReference>
<evidence type="ECO:0000256" key="3">
    <source>
        <dbReference type="SAM" id="MobiDB-lite"/>
    </source>
</evidence>
<accession>A0A0D2L9X2</accession>
<keyword evidence="6" id="KW-1185">Reference proteome</keyword>
<dbReference type="Gene3D" id="3.30.70.330">
    <property type="match status" value="1"/>
</dbReference>
<dbReference type="PROSITE" id="PS50102">
    <property type="entry name" value="RRM"/>
    <property type="match status" value="1"/>
</dbReference>
<protein>
    <recommendedName>
        <fullName evidence="4">RRM domain-containing protein</fullName>
    </recommendedName>
</protein>
<dbReference type="InterPro" id="IPR000504">
    <property type="entry name" value="RRM_dom"/>
</dbReference>
<dbReference type="PANTHER" id="PTHR23147">
    <property type="entry name" value="SERINE/ARGININE RICH SPLICING FACTOR"/>
    <property type="match status" value="1"/>
</dbReference>
<evidence type="ECO:0000256" key="2">
    <source>
        <dbReference type="PROSITE-ProRule" id="PRU00176"/>
    </source>
</evidence>
<reference evidence="5 6" key="1">
    <citation type="journal article" date="2013" name="BMC Genomics">
        <title>Reconstruction of the lipid metabolism for the microalga Monoraphidium neglectum from its genome sequence reveals characteristics suitable for biofuel production.</title>
        <authorList>
            <person name="Bogen C."/>
            <person name="Al-Dilaimi A."/>
            <person name="Albersmeier A."/>
            <person name="Wichmann J."/>
            <person name="Grundmann M."/>
            <person name="Rupp O."/>
            <person name="Lauersen K.J."/>
            <person name="Blifernez-Klassen O."/>
            <person name="Kalinowski J."/>
            <person name="Goesmann A."/>
            <person name="Mussgnug J.H."/>
            <person name="Kruse O."/>
        </authorList>
    </citation>
    <scope>NUCLEOTIDE SEQUENCE [LARGE SCALE GENOMIC DNA]</scope>
    <source>
        <strain evidence="5 6">SAG 48.87</strain>
    </source>
</reference>
<evidence type="ECO:0000259" key="4">
    <source>
        <dbReference type="PROSITE" id="PS50102"/>
    </source>
</evidence>
<evidence type="ECO:0000313" key="6">
    <source>
        <dbReference type="Proteomes" id="UP000054498"/>
    </source>
</evidence>
<dbReference type="SMART" id="SM00360">
    <property type="entry name" value="RRM"/>
    <property type="match status" value="1"/>
</dbReference>
<keyword evidence="1" id="KW-0507">mRNA processing</keyword>
<feature type="domain" description="RRM" evidence="4">
    <location>
        <begin position="1"/>
        <end position="65"/>
    </location>
</feature>
<evidence type="ECO:0000313" key="5">
    <source>
        <dbReference type="EMBL" id="KIZ03574.1"/>
    </source>
</evidence>
<dbReference type="KEGG" id="mng:MNEG_4389"/>
<dbReference type="Proteomes" id="UP000054498">
    <property type="component" value="Unassembled WGS sequence"/>
</dbReference>
<dbReference type="InterPro" id="IPR050907">
    <property type="entry name" value="SRSF"/>
</dbReference>
<dbReference type="Pfam" id="PF00076">
    <property type="entry name" value="RRM_1"/>
    <property type="match status" value="1"/>
</dbReference>
<feature type="compositionally biased region" description="Gly residues" evidence="3">
    <location>
        <begin position="66"/>
        <end position="87"/>
    </location>
</feature>
<sequence length="150" mass="15880">MEEVAELSAVEDAFGRFGRLQDVWIARKPGGFGFVTFENLKDAEEAVKRLDGHNGWRVEISRGRGGRPGRGGGGGGGMGRFGGGGGYDAPPGAWGPPPGYGPQGYGPPGGSPARKRSPERRRRSRSPAKVEERKRAPDAGKGREASPPRK</sequence>
<name>A0A0D2L9X2_9CHLO</name>
<keyword evidence="1" id="KW-0508">mRNA splicing</keyword>
<dbReference type="InterPro" id="IPR035979">
    <property type="entry name" value="RBD_domain_sf"/>
</dbReference>
<keyword evidence="2" id="KW-0694">RNA-binding</keyword>
<proteinExistence type="predicted"/>